<keyword evidence="3" id="KW-1185">Reference proteome</keyword>
<accession>A0A4Q0M2N0</accession>
<dbReference type="PANTHER" id="PTHR11183">
    <property type="entry name" value="GLYCOGENIN SUBFAMILY MEMBER"/>
    <property type="match status" value="1"/>
</dbReference>
<dbReference type="EMBL" id="RYFI01000039">
    <property type="protein sequence ID" value="RXF67025.1"/>
    <property type="molecule type" value="Genomic_DNA"/>
</dbReference>
<gene>
    <name evidence="2" type="ORF">EK403_21825</name>
</gene>
<feature type="compositionally biased region" description="Basic and acidic residues" evidence="1">
    <location>
        <begin position="37"/>
        <end position="59"/>
    </location>
</feature>
<dbReference type="Proteomes" id="UP000289708">
    <property type="component" value="Unassembled WGS sequence"/>
</dbReference>
<protein>
    <recommendedName>
        <fullName evidence="4">Glycosyltransferase family 8 protein</fullName>
    </recommendedName>
</protein>
<dbReference type="InterPro" id="IPR029044">
    <property type="entry name" value="Nucleotide-diphossugar_trans"/>
</dbReference>
<reference evidence="2 3" key="1">
    <citation type="submission" date="2018-12" db="EMBL/GenBank/DDBJ databases">
        <title>bacterium Hansschlegelia zhihuaiae S113.</title>
        <authorList>
            <person name="He J."/>
        </authorList>
    </citation>
    <scope>NUCLEOTIDE SEQUENCE [LARGE SCALE GENOMIC DNA]</scope>
    <source>
        <strain evidence="2 3">S 113</strain>
    </source>
</reference>
<name>A0A4Q0M2N0_9HYPH</name>
<dbReference type="GO" id="GO:0016757">
    <property type="term" value="F:glycosyltransferase activity"/>
    <property type="evidence" value="ECO:0007669"/>
    <property type="project" value="InterPro"/>
</dbReference>
<dbReference type="InterPro" id="IPR002495">
    <property type="entry name" value="Glyco_trans_8"/>
</dbReference>
<evidence type="ECO:0000313" key="3">
    <source>
        <dbReference type="Proteomes" id="UP000289708"/>
    </source>
</evidence>
<evidence type="ECO:0000256" key="1">
    <source>
        <dbReference type="SAM" id="MobiDB-lite"/>
    </source>
</evidence>
<dbReference type="Gene3D" id="3.90.550.10">
    <property type="entry name" value="Spore Coat Polysaccharide Biosynthesis Protein SpsA, Chain A"/>
    <property type="match status" value="1"/>
</dbReference>
<dbReference type="InterPro" id="IPR050587">
    <property type="entry name" value="GNT1/Glycosyltrans_8"/>
</dbReference>
<proteinExistence type="predicted"/>
<dbReference type="SUPFAM" id="SSF53448">
    <property type="entry name" value="Nucleotide-diphospho-sugar transferases"/>
    <property type="match status" value="1"/>
</dbReference>
<evidence type="ECO:0008006" key="4">
    <source>
        <dbReference type="Google" id="ProtNLM"/>
    </source>
</evidence>
<comment type="caution">
    <text evidence="2">The sequence shown here is derived from an EMBL/GenBank/DDBJ whole genome shotgun (WGS) entry which is preliminary data.</text>
</comment>
<dbReference type="OrthoDB" id="5136693at2"/>
<dbReference type="Pfam" id="PF01501">
    <property type="entry name" value="Glyco_transf_8"/>
    <property type="match status" value="1"/>
</dbReference>
<dbReference type="AlphaFoldDB" id="A0A4Q0M2N0"/>
<feature type="region of interest" description="Disordered" evidence="1">
    <location>
        <begin position="37"/>
        <end position="120"/>
    </location>
</feature>
<sequence length="689" mass="76162">MAVNKDRLVDAAIALCDLALTEIATLKTSVDVLAGQRDEARKQRDAAKHQRDEARTQRERIRKRWRAKLGLDPESGLPRTADDGEDDEPSAPAASVDAGLGRGSTTVADPLSSGDPLSTGDAFELERNRRLLAPAIKAKLDAGQVLQPLEQETLLRKTMPVFQRRAPRGEAPSGTVAFVMVADRSFLPGLAALLLSLMDVYPDIENDVVIFHDGSLSELDQAYVTGLYPHATFSAPDMDWLDLSEYETSSRRRIGKLGYMKFCALRLSQYERVVVLDADTLINGDVSALWEGDETNLRIAYDFGDREYASVSNHTGREVLNSGVISIPGVLLNEETFEAAKAVIGASLPPLDDVIDRFADQKAWNVFLMGKPVTILPPNYNCNIKYIGKFLGGQTEGISILHFAGPKPWNKPSKAKADPGKRSQQFPAFWTNRVRPLHFEHRLRQFQDETRWDRREPALPRSSGEAATCLLIETLRAVDHIDAAGSRFETVWLPDPSEAPAATRLAPHHAVLGWRNFVLEAEGSLRLDDRCAEAIHSLEARPVLWAPFAAKAPLEGDRSFQRHEINYLLHERPFVRYVDVVGSTEFDVAGYLDSARLDCLTYGAPIAKALGFRRAVIVNHGPPTDMSSLFNAFRGSVDLCPSPRPQATNDRVDYAVRLTASALAADGVELLDGTRDRKLPLTKWDEGGR</sequence>
<evidence type="ECO:0000313" key="2">
    <source>
        <dbReference type="EMBL" id="RXF67025.1"/>
    </source>
</evidence>
<organism evidence="2 3">
    <name type="scientific">Hansschlegelia zhihuaiae</name>
    <dbReference type="NCBI Taxonomy" id="405005"/>
    <lineage>
        <taxon>Bacteria</taxon>
        <taxon>Pseudomonadati</taxon>
        <taxon>Pseudomonadota</taxon>
        <taxon>Alphaproteobacteria</taxon>
        <taxon>Hyphomicrobiales</taxon>
        <taxon>Methylopilaceae</taxon>
        <taxon>Hansschlegelia</taxon>
    </lineage>
</organism>